<evidence type="ECO:0000259" key="1">
    <source>
        <dbReference type="Pfam" id="PF21787"/>
    </source>
</evidence>
<dbReference type="Proteomes" id="UP000078540">
    <property type="component" value="Unassembled WGS sequence"/>
</dbReference>
<dbReference type="EMBL" id="KQ976502">
    <property type="protein sequence ID" value="KYM82977.1"/>
    <property type="molecule type" value="Genomic_DNA"/>
</dbReference>
<reference evidence="2 3" key="1">
    <citation type="submission" date="2015-09" db="EMBL/GenBank/DDBJ databases">
        <title>Atta colombica WGS genome.</title>
        <authorList>
            <person name="Nygaard S."/>
            <person name="Hu H."/>
            <person name="Boomsma J."/>
            <person name="Zhang G."/>
        </authorList>
    </citation>
    <scope>NUCLEOTIDE SEQUENCE [LARGE SCALE GENOMIC DNA]</scope>
    <source>
        <strain evidence="2">Treedump-2</strain>
        <tissue evidence="2">Whole body</tissue>
    </source>
</reference>
<sequence length="77" mass="9009">SGKIKGLLVIETSSFPKIKKCLIKLKEYGGHEKKFLSAYNAAVIMIREFCKSWKQLVAYYLLNSLLMKQIYKMLYKK</sequence>
<feature type="non-terminal residue" evidence="2">
    <location>
        <position position="1"/>
    </location>
</feature>
<dbReference type="AlphaFoldDB" id="A0A195BFL8"/>
<gene>
    <name evidence="2" type="ORF">ALC53_06544</name>
</gene>
<organism evidence="2 3">
    <name type="scientific">Atta colombica</name>
    <dbReference type="NCBI Taxonomy" id="520822"/>
    <lineage>
        <taxon>Eukaryota</taxon>
        <taxon>Metazoa</taxon>
        <taxon>Ecdysozoa</taxon>
        <taxon>Arthropoda</taxon>
        <taxon>Hexapoda</taxon>
        <taxon>Insecta</taxon>
        <taxon>Pterygota</taxon>
        <taxon>Neoptera</taxon>
        <taxon>Endopterygota</taxon>
        <taxon>Hymenoptera</taxon>
        <taxon>Apocrita</taxon>
        <taxon>Aculeata</taxon>
        <taxon>Formicoidea</taxon>
        <taxon>Formicidae</taxon>
        <taxon>Myrmicinae</taxon>
        <taxon>Atta</taxon>
    </lineage>
</organism>
<evidence type="ECO:0000313" key="2">
    <source>
        <dbReference type="EMBL" id="KYM82977.1"/>
    </source>
</evidence>
<accession>A0A195BFL8</accession>
<protein>
    <recommendedName>
        <fullName evidence="1">Transposable element P transposase-like RNase H domain-containing protein</fullName>
    </recommendedName>
</protein>
<evidence type="ECO:0000313" key="3">
    <source>
        <dbReference type="Proteomes" id="UP000078540"/>
    </source>
</evidence>
<feature type="domain" description="Transposable element P transposase-like RNase H" evidence="1">
    <location>
        <begin position="33"/>
        <end position="74"/>
    </location>
</feature>
<dbReference type="Pfam" id="PF21787">
    <property type="entry name" value="TNP-like_RNaseH_N"/>
    <property type="match status" value="1"/>
</dbReference>
<keyword evidence="3" id="KW-1185">Reference proteome</keyword>
<dbReference type="InterPro" id="IPR048365">
    <property type="entry name" value="TNP-like_RNaseH_N"/>
</dbReference>
<proteinExistence type="predicted"/>
<name>A0A195BFL8_9HYME</name>